<dbReference type="Proteomes" id="UP000178951">
    <property type="component" value="Unassembled WGS sequence"/>
</dbReference>
<gene>
    <name evidence="1" type="ORF">A2311_01160</name>
</gene>
<dbReference type="AlphaFoldDB" id="A0A1F4TNH9"/>
<accession>A0A1F4TNH9</accession>
<dbReference type="STRING" id="1802583.A2311_01160"/>
<sequence length="605" mass="68528">MVVTLAVGNTSIGPARPRGGRIPLNVLPQGYVKYQFGAKTMAFAHFTLLDRCRGRVAFMQVVEKVGVQIEFRFFEQADSLKPMCTFYLDKENLTPYYLPRFHRQGRWHTRAYPILFVDDRPVIINGVSYYRGNEQASEVATLLLEDGKYQEVKSQFQNTINHHYIYDSTTHELAGVIVGRNNTYAFDHKLSGLIGPIGVIPHLRDGKVTDIVFAGEVGYYLAADDLGSLKINPSDPDPKVFVLMEEGFPRAVFASADQDFANPLPFRVVRDEALRIMASGRVRMRNVDLSGVRVIEGVETYPIYAKTKPGSNIREVFCLKKRVYPFDNHPPTTKFSPRTLTVVLADGEAIMVIEKACLDDYGKEVAKLAIAAYRHNIKASRIREISAKAFKEGKTVDGNYDLLRRLVGGEMDQPRTVPVRARERAATDNAVVIDEIRAMITASRGAKKSTSRVSSEVLREQLKWFQAQGELERYMLVRIEAQERAAAAQLIAAEALTRKQYTFERLNTKLRLARSTYNRLMETMDEAAAIALSEDIYKTTAVNELWLQELRKNPANIKTINMYLIKLFGLRTKMRSELLARGINHNDERLSVELKTYLAPRETVV</sequence>
<reference evidence="1 2" key="1">
    <citation type="journal article" date="2016" name="Nat. Commun.">
        <title>Thousands of microbial genomes shed light on interconnected biogeochemical processes in an aquifer system.</title>
        <authorList>
            <person name="Anantharaman K."/>
            <person name="Brown C.T."/>
            <person name="Hug L.A."/>
            <person name="Sharon I."/>
            <person name="Castelle C.J."/>
            <person name="Probst A.J."/>
            <person name="Thomas B.C."/>
            <person name="Singh A."/>
            <person name="Wilkins M.J."/>
            <person name="Karaoz U."/>
            <person name="Brodie E.L."/>
            <person name="Williams K.H."/>
            <person name="Hubbard S.S."/>
            <person name="Banfield J.F."/>
        </authorList>
    </citation>
    <scope>NUCLEOTIDE SEQUENCE [LARGE SCALE GENOMIC DNA]</scope>
</reference>
<name>A0A1F4TNH9_UNCSA</name>
<dbReference type="EMBL" id="MEUF01000046">
    <property type="protein sequence ID" value="OGC34291.1"/>
    <property type="molecule type" value="Genomic_DNA"/>
</dbReference>
<evidence type="ECO:0000313" key="1">
    <source>
        <dbReference type="EMBL" id="OGC34291.1"/>
    </source>
</evidence>
<proteinExistence type="predicted"/>
<organism evidence="1 2">
    <name type="scientific">candidate division WOR-1 bacterium RIFOXYB2_FULL_48_7</name>
    <dbReference type="NCBI Taxonomy" id="1802583"/>
    <lineage>
        <taxon>Bacteria</taxon>
        <taxon>Bacillati</taxon>
        <taxon>Saganbacteria</taxon>
    </lineage>
</organism>
<evidence type="ECO:0000313" key="2">
    <source>
        <dbReference type="Proteomes" id="UP000178951"/>
    </source>
</evidence>
<comment type="caution">
    <text evidence="1">The sequence shown here is derived from an EMBL/GenBank/DDBJ whole genome shotgun (WGS) entry which is preliminary data.</text>
</comment>
<protein>
    <submittedName>
        <fullName evidence="1">Uncharacterized protein</fullName>
    </submittedName>
</protein>